<dbReference type="PANTHER" id="PTHR34413:SF2">
    <property type="entry name" value="PROPHAGE TAIL FIBER ASSEMBLY PROTEIN HOMOLOG TFAE-RELATED"/>
    <property type="match status" value="1"/>
</dbReference>
<evidence type="ECO:0000313" key="5">
    <source>
        <dbReference type="Proteomes" id="UP001321580"/>
    </source>
</evidence>
<dbReference type="RefSeq" id="WP_283214229.1">
    <property type="nucleotide sequence ID" value="NZ_JASGBI010000002.1"/>
</dbReference>
<evidence type="ECO:0000259" key="2">
    <source>
        <dbReference type="Pfam" id="PF05876"/>
    </source>
</evidence>
<evidence type="ECO:0000259" key="3">
    <source>
        <dbReference type="Pfam" id="PF20454"/>
    </source>
</evidence>
<dbReference type="Pfam" id="PF20454">
    <property type="entry name" value="GpA_nuclease"/>
    <property type="match status" value="1"/>
</dbReference>
<dbReference type="EMBL" id="JASGBI010000002">
    <property type="protein sequence ID" value="MDI9240748.1"/>
    <property type="molecule type" value="Genomic_DNA"/>
</dbReference>
<dbReference type="Proteomes" id="UP001321580">
    <property type="component" value="Unassembled WGS sequence"/>
</dbReference>
<dbReference type="InterPro" id="IPR046453">
    <property type="entry name" value="GpA_ATPase"/>
</dbReference>
<feature type="region of interest" description="Disordered" evidence="1">
    <location>
        <begin position="609"/>
        <end position="632"/>
    </location>
</feature>
<protein>
    <submittedName>
        <fullName evidence="4">Phage terminase large subunit family protein</fullName>
    </submittedName>
</protein>
<organism evidence="4 5">
    <name type="scientific">Lysobacter stagni</name>
    <dbReference type="NCBI Taxonomy" id="3045172"/>
    <lineage>
        <taxon>Bacteria</taxon>
        <taxon>Pseudomonadati</taxon>
        <taxon>Pseudomonadota</taxon>
        <taxon>Gammaproteobacteria</taxon>
        <taxon>Lysobacterales</taxon>
        <taxon>Lysobacteraceae</taxon>
        <taxon>Lysobacter</taxon>
    </lineage>
</organism>
<dbReference type="InterPro" id="IPR046454">
    <property type="entry name" value="GpA_endonuclease"/>
</dbReference>
<feature type="domain" description="Phage terminase large subunit GpA ATPase" evidence="2">
    <location>
        <begin position="32"/>
        <end position="271"/>
    </location>
</feature>
<feature type="domain" description="Terminase large subunit GpA endonuclease" evidence="3">
    <location>
        <begin position="296"/>
        <end position="592"/>
    </location>
</feature>
<dbReference type="HAMAP" id="MF_04144">
    <property type="entry name" value="TERL_LAMBDA"/>
    <property type="match status" value="1"/>
</dbReference>
<accession>A0ABT6XKQ5</accession>
<sequence length="632" mass="71676">MAQVRRAWKPPARLTLSEWADDCAVLSTESAAEVGKWRTLPYQRGIMDAITDRHIESVTVMKSARVGWSKILNHTIGYHAHHEPCPLMLVQPTIGDAEGYSKDEIAPMIRDTPVLEAIFPLPGTRDAGNTILRKAFPGGVLMLIGADSPRGFRRVSVRVVMFDEVDGYSATAGEEGDQLKLGIKRTEYFWNRKILAGSTPTLDQTSRIKRRFEAGDQRHYFVPCPHCDHKQQLVWENLRWPKGEPEKAAFVCVEGCGAEIGYEHQRWMIEEADRRQRAGEPGIGWVATNPDAEPGHASFHIWAAYSYAPNATWGQLAREWVSSHRNIEERKTFMNTVLGLPYKGQGDAPDWKRLYDRRERYQIGWVTGDGLILFAGVDVQKDRIEVEIVAYGPDMRSWSVAYRVFPGDTSQLDGKDSPYRALDALLAEWFPREGGGALQIRMLAIDAGYNTNTVYQWVRRHAANRVIAVDGRDSYAMIIGQPKAVEVTERGKRKSRAVKLWPIGTSMAKTELYGWLKQEKPTDESGDDLPFGYCSFPEYPDEYFKQLTAEEVVPRLVRGFRRYQWEKVYGRNEALDCRVYARAAAALVGIDRWTAAQWDTLRNELDTKKPARGAAPAVPRKPRITKVDDPYL</sequence>
<dbReference type="InterPro" id="IPR008866">
    <property type="entry name" value="Phage_lambda_GpA-like"/>
</dbReference>
<dbReference type="InterPro" id="IPR051220">
    <property type="entry name" value="TFA_Chaperone"/>
</dbReference>
<name>A0ABT6XKQ5_9GAMM</name>
<gene>
    <name evidence="4" type="ORF">QLQ15_17735</name>
</gene>
<comment type="caution">
    <text evidence="4">The sequence shown here is derived from an EMBL/GenBank/DDBJ whole genome shotgun (WGS) entry which is preliminary data.</text>
</comment>
<dbReference type="PANTHER" id="PTHR34413">
    <property type="entry name" value="PROPHAGE TAIL FIBER ASSEMBLY PROTEIN HOMOLOG TFAE-RELATED-RELATED"/>
    <property type="match status" value="1"/>
</dbReference>
<reference evidence="4 5" key="1">
    <citation type="submission" date="2023-05" db="EMBL/GenBank/DDBJ databases">
        <title>Lysobacter sp. strain LF1 Genome sequencing and assembly.</title>
        <authorList>
            <person name="Jung Y."/>
        </authorList>
    </citation>
    <scope>NUCLEOTIDE SEQUENCE [LARGE SCALE GENOMIC DNA]</scope>
    <source>
        <strain evidence="4 5">LF1</strain>
    </source>
</reference>
<dbReference type="Pfam" id="PF05876">
    <property type="entry name" value="GpA_ATPase"/>
    <property type="match status" value="1"/>
</dbReference>
<evidence type="ECO:0000256" key="1">
    <source>
        <dbReference type="SAM" id="MobiDB-lite"/>
    </source>
</evidence>
<evidence type="ECO:0000313" key="4">
    <source>
        <dbReference type="EMBL" id="MDI9240748.1"/>
    </source>
</evidence>
<keyword evidence="5" id="KW-1185">Reference proteome</keyword>
<proteinExistence type="inferred from homology"/>